<feature type="compositionally biased region" description="Acidic residues" evidence="6">
    <location>
        <begin position="1007"/>
        <end position="1024"/>
    </location>
</feature>
<reference evidence="10" key="1">
    <citation type="submission" date="2021-09" db="EMBL/GenBank/DDBJ databases">
        <authorList>
            <consortium name="AG Swart"/>
            <person name="Singh M."/>
            <person name="Singh A."/>
            <person name="Seah K."/>
            <person name="Emmerich C."/>
        </authorList>
    </citation>
    <scope>NUCLEOTIDE SEQUENCE</scope>
    <source>
        <strain evidence="10">ATCC30299</strain>
    </source>
</reference>
<evidence type="ECO:0000256" key="4">
    <source>
        <dbReference type="ARBA" id="ARBA00023117"/>
    </source>
</evidence>
<dbReference type="PROSITE" id="PS51194">
    <property type="entry name" value="HELICASE_CTER"/>
    <property type="match status" value="1"/>
</dbReference>
<keyword evidence="11" id="KW-1185">Reference proteome</keyword>
<evidence type="ECO:0000259" key="9">
    <source>
        <dbReference type="PROSITE" id="PS51666"/>
    </source>
</evidence>
<evidence type="ECO:0000256" key="5">
    <source>
        <dbReference type="ARBA" id="ARBA00023242"/>
    </source>
</evidence>
<dbReference type="SMART" id="SM01314">
    <property type="entry name" value="SnAC"/>
    <property type="match status" value="1"/>
</dbReference>
<feature type="domain" description="Helicase C-terminal" evidence="8">
    <location>
        <begin position="680"/>
        <end position="847"/>
    </location>
</feature>
<evidence type="ECO:0000256" key="6">
    <source>
        <dbReference type="SAM" id="MobiDB-lite"/>
    </source>
</evidence>
<dbReference type="SMART" id="SM00490">
    <property type="entry name" value="HELICc"/>
    <property type="match status" value="1"/>
</dbReference>
<dbReference type="InterPro" id="IPR014001">
    <property type="entry name" value="Helicase_ATP-bd"/>
</dbReference>
<dbReference type="InterPro" id="IPR001650">
    <property type="entry name" value="Helicase_C-like"/>
</dbReference>
<dbReference type="Proteomes" id="UP001162131">
    <property type="component" value="Unassembled WGS sequence"/>
</dbReference>
<gene>
    <name evidence="10" type="ORF">BSTOLATCC_MIC50106</name>
</gene>
<dbReference type="Gene3D" id="3.40.50.300">
    <property type="entry name" value="P-loop containing nucleotide triphosphate hydrolases"/>
    <property type="match status" value="1"/>
</dbReference>
<dbReference type="SMART" id="SM00487">
    <property type="entry name" value="DEXDc"/>
    <property type="match status" value="1"/>
</dbReference>
<dbReference type="GO" id="GO:0042393">
    <property type="term" value="F:histone binding"/>
    <property type="evidence" value="ECO:0007669"/>
    <property type="project" value="InterPro"/>
</dbReference>
<dbReference type="PROSITE" id="PS51666">
    <property type="entry name" value="QLQ"/>
    <property type="match status" value="1"/>
</dbReference>
<dbReference type="PROSITE" id="PS51192">
    <property type="entry name" value="HELICASE_ATP_BIND_1"/>
    <property type="match status" value="1"/>
</dbReference>
<evidence type="ECO:0000259" key="8">
    <source>
        <dbReference type="PROSITE" id="PS51194"/>
    </source>
</evidence>
<dbReference type="InterPro" id="IPR027417">
    <property type="entry name" value="P-loop_NTPase"/>
</dbReference>
<keyword evidence="3" id="KW-0805">Transcription regulation</keyword>
<dbReference type="InterPro" id="IPR029295">
    <property type="entry name" value="SnAC"/>
</dbReference>
<dbReference type="FunFam" id="3.40.50.10810:FF:000008">
    <property type="entry name" value="Chromatin structure-remodeling complex subunit snf21"/>
    <property type="match status" value="1"/>
</dbReference>
<feature type="compositionally biased region" description="Low complexity" evidence="6">
    <location>
        <begin position="971"/>
        <end position="983"/>
    </location>
</feature>
<keyword evidence="5" id="KW-0539">Nucleus</keyword>
<feature type="region of interest" description="Disordered" evidence="6">
    <location>
        <begin position="938"/>
        <end position="1033"/>
    </location>
</feature>
<dbReference type="GO" id="GO:0005634">
    <property type="term" value="C:nucleus"/>
    <property type="evidence" value="ECO:0007669"/>
    <property type="project" value="UniProtKB-SubCell"/>
</dbReference>
<evidence type="ECO:0000256" key="2">
    <source>
        <dbReference type="ARBA" id="ARBA00022801"/>
    </source>
</evidence>
<dbReference type="AlphaFoldDB" id="A0AAU9JZG5"/>
<evidence type="ECO:0000313" key="10">
    <source>
        <dbReference type="EMBL" id="CAG9329993.1"/>
    </source>
</evidence>
<comment type="subcellular location">
    <subcellularLocation>
        <location evidence="1">Nucleus</location>
    </subcellularLocation>
</comment>
<feature type="domain" description="QLQ" evidence="9">
    <location>
        <begin position="18"/>
        <end position="53"/>
    </location>
</feature>
<dbReference type="EMBL" id="CAJZBQ010000050">
    <property type="protein sequence ID" value="CAG9329993.1"/>
    <property type="molecule type" value="Genomic_DNA"/>
</dbReference>
<keyword evidence="4" id="KW-0103">Bromodomain</keyword>
<dbReference type="Gene3D" id="3.40.50.10810">
    <property type="entry name" value="Tandem AAA-ATPase domain"/>
    <property type="match status" value="1"/>
</dbReference>
<dbReference type="Pfam" id="PF08880">
    <property type="entry name" value="QLQ"/>
    <property type="match status" value="1"/>
</dbReference>
<evidence type="ECO:0000256" key="3">
    <source>
        <dbReference type="ARBA" id="ARBA00023015"/>
    </source>
</evidence>
<dbReference type="PANTHER" id="PTHR10799">
    <property type="entry name" value="SNF2/RAD54 HELICASE FAMILY"/>
    <property type="match status" value="1"/>
</dbReference>
<organism evidence="10 11">
    <name type="scientific">Blepharisma stoltei</name>
    <dbReference type="NCBI Taxonomy" id="1481888"/>
    <lineage>
        <taxon>Eukaryota</taxon>
        <taxon>Sar</taxon>
        <taxon>Alveolata</taxon>
        <taxon>Ciliophora</taxon>
        <taxon>Postciliodesmatophora</taxon>
        <taxon>Heterotrichea</taxon>
        <taxon>Heterotrichida</taxon>
        <taxon>Blepharismidae</taxon>
        <taxon>Blepharisma</taxon>
    </lineage>
</organism>
<dbReference type="SMART" id="SM00951">
    <property type="entry name" value="QLQ"/>
    <property type="match status" value="1"/>
</dbReference>
<dbReference type="GO" id="GO:0006355">
    <property type="term" value="P:regulation of DNA-templated transcription"/>
    <property type="evidence" value="ECO:0007669"/>
    <property type="project" value="InterPro"/>
</dbReference>
<dbReference type="CDD" id="cd18793">
    <property type="entry name" value="SF2_C_SNF"/>
    <property type="match status" value="1"/>
</dbReference>
<name>A0AAU9JZG5_9CILI</name>
<accession>A0AAU9JZG5</accession>
<dbReference type="Pfam" id="PF00271">
    <property type="entry name" value="Helicase_C"/>
    <property type="match status" value="1"/>
</dbReference>
<sequence>MNFSIPKPHISPLSPNLNFTPEQIHQLHQQIQAFKTLNNSQTLSSSQITHIKRLSSEEWEKFNFAHSRLLTQSKARQVQETYDTSNRQVPGKIEPKTVSFYYELRLKELDRLLLGEMDPEIRDEIMKEKYMIKLRDLQNKLRKKVLEEWHMRGETQKDQSHKALELSLLDRDFYMRVGQRPDIRAKQEAKIISRYEQSMRNGLEHKKKTREREFLCELMNHHREFFEFHKKKHSIYRKNIYGSKSQLDLADRKEMAEQEKADRERLRILRENDMSTYIDMLATAKNERLLKILEQTDGFLRKLGAKVLVQKGETKEDDLIPEEQQTESITDKLKKSSSMYYEITHTINEEIKEQPKGIEGGQLKSYQLIGLQWLISLYNNKLHGILADEMGLGKTIQTISLFQYLIDSKNNHGPFLVVTPLSTVSNWVLEFKRWTPKIKVVIYKGPPAHRKQIINTALTSRKFNVLLTTYEYIIKDKQQLSKVHWSYIVVDEGHRMKNAKSKFAQILGLQYQSDHRLLLTGTPLQNNLAELWALLNFLLPSIFNSLDDFEKFFNQPFSKIPGEKSLELNEEESLLVINRLHQVLRPFLLRRVKKEVEAELPDKVEFVLKVELSSWQKRLYKDIQDKEFISRESSSWKCKTLNNSVMQLRKVCNHPYLFLNPDQINVIDDEIWRCSGKFELLDRMLPKFIACGHKILIFTQMTQLMDIMALYFDYRGFRYLRLDGSTKVEDRDARMSLFNAPNSEYRIFLLSTRAGGLGLNLQTADTVIIYDSDWNPMMDLQAQDRAHRIGQKQVVRVYRLVTNTKIEETILTKAAYKKDVDAKVIQAGLFNTKATDKERNERLRNLLRSEESDDSNDEDEFLDDATLNKNISRNEDELNIFEQMDYERRQKEPYKVRLIQDEKLPEWLTIQETYRKDIFEYGRGMRQRKNIVYTDFGDYDIPREGRKRNGSPLEDTGSKRSKYSESEEGSEVGSEVSEGASSGMKITISNGKLMNETESDLSGIEEGLIEEDEIYEPMDNDSNMDTDTNQAMA</sequence>
<dbReference type="InterPro" id="IPR049730">
    <property type="entry name" value="SNF2/RAD54-like_C"/>
</dbReference>
<dbReference type="InterPro" id="IPR000330">
    <property type="entry name" value="SNF2_N"/>
</dbReference>
<feature type="compositionally biased region" description="Basic and acidic residues" evidence="6">
    <location>
        <begin position="956"/>
        <end position="965"/>
    </location>
</feature>
<proteinExistence type="predicted"/>
<dbReference type="GO" id="GO:0016787">
    <property type="term" value="F:hydrolase activity"/>
    <property type="evidence" value="ECO:0007669"/>
    <property type="project" value="UniProtKB-KW"/>
</dbReference>
<evidence type="ECO:0000256" key="1">
    <source>
        <dbReference type="ARBA" id="ARBA00004123"/>
    </source>
</evidence>
<evidence type="ECO:0000313" key="11">
    <source>
        <dbReference type="Proteomes" id="UP001162131"/>
    </source>
</evidence>
<feature type="domain" description="Helicase ATP-binding" evidence="7">
    <location>
        <begin position="375"/>
        <end position="541"/>
    </location>
</feature>
<dbReference type="InterPro" id="IPR014978">
    <property type="entry name" value="Gln-Leu-Gln_QLQ"/>
</dbReference>
<evidence type="ECO:0000259" key="7">
    <source>
        <dbReference type="PROSITE" id="PS51192"/>
    </source>
</evidence>
<keyword evidence="2" id="KW-0378">Hydrolase</keyword>
<dbReference type="GO" id="GO:0005524">
    <property type="term" value="F:ATP binding"/>
    <property type="evidence" value="ECO:0007669"/>
    <property type="project" value="InterPro"/>
</dbReference>
<dbReference type="Pfam" id="PF00176">
    <property type="entry name" value="SNF2-rel_dom"/>
    <property type="match status" value="1"/>
</dbReference>
<dbReference type="SUPFAM" id="SSF52540">
    <property type="entry name" value="P-loop containing nucleoside triphosphate hydrolases"/>
    <property type="match status" value="2"/>
</dbReference>
<protein>
    <submittedName>
        <fullName evidence="10">Uncharacterized protein</fullName>
    </submittedName>
</protein>
<dbReference type="InterPro" id="IPR038718">
    <property type="entry name" value="SNF2-like_sf"/>
</dbReference>
<keyword evidence="3" id="KW-0804">Transcription</keyword>
<comment type="caution">
    <text evidence="10">The sequence shown here is derived from an EMBL/GenBank/DDBJ whole genome shotgun (WGS) entry which is preliminary data.</text>
</comment>